<reference evidence="2 3" key="1">
    <citation type="submission" date="2014-04" db="EMBL/GenBank/DDBJ databases">
        <authorList>
            <consortium name="DOE Joint Genome Institute"/>
            <person name="Kuo A."/>
            <person name="Tarkka M."/>
            <person name="Buscot F."/>
            <person name="Kohler A."/>
            <person name="Nagy L.G."/>
            <person name="Floudas D."/>
            <person name="Copeland A."/>
            <person name="Barry K.W."/>
            <person name="Cichocki N."/>
            <person name="Veneault-Fourrey C."/>
            <person name="LaButti K."/>
            <person name="Lindquist E.A."/>
            <person name="Lipzen A."/>
            <person name="Lundell T."/>
            <person name="Morin E."/>
            <person name="Murat C."/>
            <person name="Sun H."/>
            <person name="Tunlid A."/>
            <person name="Henrissat B."/>
            <person name="Grigoriev I.V."/>
            <person name="Hibbett D.S."/>
            <person name="Martin F."/>
            <person name="Nordberg H.P."/>
            <person name="Cantor M.N."/>
            <person name="Hua S.X."/>
        </authorList>
    </citation>
    <scope>NUCLEOTIDE SEQUENCE [LARGE SCALE GENOMIC DNA]</scope>
    <source>
        <strain evidence="2 3">F 1598</strain>
    </source>
</reference>
<dbReference type="EMBL" id="KN832971">
    <property type="protein sequence ID" value="KIM91756.1"/>
    <property type="molecule type" value="Genomic_DNA"/>
</dbReference>
<dbReference type="InterPro" id="IPR046496">
    <property type="entry name" value="DUF6589"/>
</dbReference>
<evidence type="ECO:0000313" key="3">
    <source>
        <dbReference type="Proteomes" id="UP000054166"/>
    </source>
</evidence>
<evidence type="ECO:0000313" key="2">
    <source>
        <dbReference type="EMBL" id="KIM91756.1"/>
    </source>
</evidence>
<proteinExistence type="predicted"/>
<dbReference type="Proteomes" id="UP000054166">
    <property type="component" value="Unassembled WGS sequence"/>
</dbReference>
<gene>
    <name evidence="2" type="ORF">PILCRDRAFT_94385</name>
</gene>
<evidence type="ECO:0000259" key="1">
    <source>
        <dbReference type="Pfam" id="PF20231"/>
    </source>
</evidence>
<accession>A0A0C3GML3</accession>
<name>A0A0C3GML3_PILCF</name>
<reference evidence="3" key="2">
    <citation type="submission" date="2015-01" db="EMBL/GenBank/DDBJ databases">
        <title>Evolutionary Origins and Diversification of the Mycorrhizal Mutualists.</title>
        <authorList>
            <consortium name="DOE Joint Genome Institute"/>
            <consortium name="Mycorrhizal Genomics Consortium"/>
            <person name="Kohler A."/>
            <person name="Kuo A."/>
            <person name="Nagy L.G."/>
            <person name="Floudas D."/>
            <person name="Copeland A."/>
            <person name="Barry K.W."/>
            <person name="Cichocki N."/>
            <person name="Veneault-Fourrey C."/>
            <person name="LaButti K."/>
            <person name="Lindquist E.A."/>
            <person name="Lipzen A."/>
            <person name="Lundell T."/>
            <person name="Morin E."/>
            <person name="Murat C."/>
            <person name="Riley R."/>
            <person name="Ohm R."/>
            <person name="Sun H."/>
            <person name="Tunlid A."/>
            <person name="Henrissat B."/>
            <person name="Grigoriev I.V."/>
            <person name="Hibbett D.S."/>
            <person name="Martin F."/>
        </authorList>
    </citation>
    <scope>NUCLEOTIDE SEQUENCE [LARGE SCALE GENOMIC DNA]</scope>
    <source>
        <strain evidence="3">F 1598</strain>
    </source>
</reference>
<organism evidence="2 3">
    <name type="scientific">Piloderma croceum (strain F 1598)</name>
    <dbReference type="NCBI Taxonomy" id="765440"/>
    <lineage>
        <taxon>Eukaryota</taxon>
        <taxon>Fungi</taxon>
        <taxon>Dikarya</taxon>
        <taxon>Basidiomycota</taxon>
        <taxon>Agaricomycotina</taxon>
        <taxon>Agaricomycetes</taxon>
        <taxon>Agaricomycetidae</taxon>
        <taxon>Atheliales</taxon>
        <taxon>Atheliaceae</taxon>
        <taxon>Piloderma</taxon>
    </lineage>
</organism>
<sequence>MEFRKNTILHVAHILGDEVKIFANFLPDLPKIKDPRAMPAHKTEEYYLLTFDQEQGSTRGNMIVLEHYWLKTLAVPKSVFEDTSFSILGDRLTTARDRAAQDHFRMISGVMHICMNMIQNMGRNTFGGTNRDAVSMDTLRGVLPNHSALNTKKIDFYGWLQFMDAILRALTLAAAMALLDLTTTKQLDEHKLTRPEFMSLAEKIVDSFLLPSIDRLEADDVKKLPGQTESGHAVLLFHDLMTMHETRHSIKHGHPEQLKRMLKYYIPMFYGGGSYNYSNELMELLHNMEHDWPPECANITFDGMLVNTTGKEAAFTEGDIHVEQMNDSIKEKAHGVNTSPEYLEKITPALGVLHHLTEHIYTDLGVEEINSLHAKVKQHVDVRGYVDHLVDYKIFRWESDTASNHAVVDLYRNGLPQLAGPEGGHAKHLIRHKNRLRKRDDNDSGSPTVDRQELMFADRELIDAIDLIPEPRVDAEEIEDDEEDE</sequence>
<dbReference type="HOGENOM" id="CLU_014151_0_0_1"/>
<keyword evidence="3" id="KW-1185">Reference proteome</keyword>
<dbReference type="OrthoDB" id="3023484at2759"/>
<dbReference type="STRING" id="765440.A0A0C3GML3"/>
<protein>
    <recommendedName>
        <fullName evidence="1">DUF6589 domain-containing protein</fullName>
    </recommendedName>
</protein>
<feature type="domain" description="DUF6589" evidence="1">
    <location>
        <begin position="3"/>
        <end position="373"/>
    </location>
</feature>
<dbReference type="Pfam" id="PF20231">
    <property type="entry name" value="DUF6589"/>
    <property type="match status" value="1"/>
</dbReference>
<dbReference type="InParanoid" id="A0A0C3GML3"/>
<dbReference type="AlphaFoldDB" id="A0A0C3GML3"/>